<sequence>MRNKFRLTFFAKNMIMIAFGILLVGGLLTGITVKLQQKMALDSLRSQYLDVTDYVRAQIGNPLIAEAVADPAPDNETGKKLTPMLDQVSDLNSNVAQAYVFGVDLENGTQTVVASPTHLTADGMVPGTRYENPPEMLKAMQAIIESKQATTTNAFTDDYGTWITMLQPILDDSGSLIAVMGLDINALDIAQNTKDILLTSLLAMALCFIGVLVFQYFVMRRMMKPIRELFGAIGQMNDGDLNVQLHTNRKDDFGDLNRKFSEMALEIKTIISGVQSRARQAADSSAALQEEVEKNVRIQNGVTESAERMSVGARTQESSAEETSRVMEEMSRAIQEIAQTAYQVSEAASEMKTEAAAGGESIDRVGEQMSAISTSVGRSSERIRELQERSREIEGIAGLISGIASQTNLLALNAAIEAARAGDHGKGFAVVAEEVRKLADQSATSANQISGILGLMIRETDEAVVLMQEGMHEVETGLTLSQRSGEAFRRIEVAIGNVSTQTEDMSAVTEQMSASSEEVAASVNELAGIAKESSGGAIEVTQASQLQRESLDIVSASSEEVNGIALELSKLIAKFKI</sequence>
<dbReference type="InterPro" id="IPR004089">
    <property type="entry name" value="MCPsignal_dom"/>
</dbReference>
<dbReference type="Gene3D" id="6.10.340.10">
    <property type="match status" value="1"/>
</dbReference>
<evidence type="ECO:0000259" key="11">
    <source>
        <dbReference type="PROSITE" id="PS50192"/>
    </source>
</evidence>
<feature type="transmembrane region" description="Helical" evidence="9">
    <location>
        <begin position="196"/>
        <end position="218"/>
    </location>
</feature>
<dbReference type="PROSITE" id="PS50885">
    <property type="entry name" value="HAMP"/>
    <property type="match status" value="1"/>
</dbReference>
<reference evidence="14" key="1">
    <citation type="journal article" date="2019" name="Int. J. Syst. Evol. Microbiol.">
        <title>The Global Catalogue of Microorganisms (GCM) 10K type strain sequencing project: providing services to taxonomists for standard genome sequencing and annotation.</title>
        <authorList>
            <consortium name="The Broad Institute Genomics Platform"/>
            <consortium name="The Broad Institute Genome Sequencing Center for Infectious Disease"/>
            <person name="Wu L."/>
            <person name="Ma J."/>
        </authorList>
    </citation>
    <scope>NUCLEOTIDE SEQUENCE [LARGE SCALE GENOMIC DNA]</scope>
    <source>
        <strain evidence="14">CCM 8702</strain>
    </source>
</reference>
<evidence type="ECO:0000313" key="14">
    <source>
        <dbReference type="Proteomes" id="UP000605427"/>
    </source>
</evidence>
<evidence type="ECO:0000256" key="4">
    <source>
        <dbReference type="ARBA" id="ARBA00023136"/>
    </source>
</evidence>
<dbReference type="EMBL" id="BMDD01000003">
    <property type="protein sequence ID" value="GGH80094.1"/>
    <property type="molecule type" value="Genomic_DNA"/>
</dbReference>
<evidence type="ECO:0000259" key="10">
    <source>
        <dbReference type="PROSITE" id="PS50111"/>
    </source>
</evidence>
<keyword evidence="5 7" id="KW-0807">Transducer</keyword>
<keyword evidence="3" id="KW-0997">Cell inner membrane</keyword>
<organism evidence="13 14">
    <name type="scientific">Saccharibacillus endophyticus</name>
    <dbReference type="NCBI Taxonomy" id="2060666"/>
    <lineage>
        <taxon>Bacteria</taxon>
        <taxon>Bacillati</taxon>
        <taxon>Bacillota</taxon>
        <taxon>Bacilli</taxon>
        <taxon>Bacillales</taxon>
        <taxon>Paenibacillaceae</taxon>
        <taxon>Saccharibacillus</taxon>
    </lineage>
</organism>
<comment type="similarity">
    <text evidence="6">Belongs to the methyl-accepting chemotaxis (MCP) protein family.</text>
</comment>
<dbReference type="Gene3D" id="1.10.287.950">
    <property type="entry name" value="Methyl-accepting chemotaxis protein"/>
    <property type="match status" value="1"/>
</dbReference>
<dbReference type="SUPFAM" id="SSF58104">
    <property type="entry name" value="Methyl-accepting chemotaxis protein (MCP) signaling domain"/>
    <property type="match status" value="1"/>
</dbReference>
<accession>A0ABQ1ZXF8</accession>
<dbReference type="SMART" id="SM00397">
    <property type="entry name" value="t_SNARE"/>
    <property type="match status" value="1"/>
</dbReference>
<dbReference type="PROSITE" id="PS50192">
    <property type="entry name" value="T_SNARE"/>
    <property type="match status" value="1"/>
</dbReference>
<keyword evidence="2" id="KW-1003">Cell membrane</keyword>
<evidence type="ECO:0000256" key="5">
    <source>
        <dbReference type="ARBA" id="ARBA00023224"/>
    </source>
</evidence>
<dbReference type="InterPro" id="IPR004090">
    <property type="entry name" value="Chemotax_Me-accpt_rcpt"/>
</dbReference>
<evidence type="ECO:0000256" key="6">
    <source>
        <dbReference type="ARBA" id="ARBA00029447"/>
    </source>
</evidence>
<evidence type="ECO:0000259" key="12">
    <source>
        <dbReference type="PROSITE" id="PS50885"/>
    </source>
</evidence>
<evidence type="ECO:0000256" key="3">
    <source>
        <dbReference type="ARBA" id="ARBA00022519"/>
    </source>
</evidence>
<proteinExistence type="inferred from homology"/>
<feature type="domain" description="HAMP" evidence="12">
    <location>
        <begin position="220"/>
        <end position="272"/>
    </location>
</feature>
<name>A0ABQ1ZXF8_9BACL</name>
<keyword evidence="4 9" id="KW-0472">Membrane</keyword>
<dbReference type="Proteomes" id="UP000605427">
    <property type="component" value="Unassembled WGS sequence"/>
</dbReference>
<keyword evidence="14" id="KW-1185">Reference proteome</keyword>
<gene>
    <name evidence="13" type="ORF">GCM10007362_27880</name>
</gene>
<dbReference type="PANTHER" id="PTHR32089">
    <property type="entry name" value="METHYL-ACCEPTING CHEMOTAXIS PROTEIN MCPB"/>
    <property type="match status" value="1"/>
</dbReference>
<evidence type="ECO:0000313" key="13">
    <source>
        <dbReference type="EMBL" id="GGH80094.1"/>
    </source>
</evidence>
<dbReference type="CDD" id="cd11386">
    <property type="entry name" value="MCP_signal"/>
    <property type="match status" value="1"/>
</dbReference>
<feature type="region of interest" description="Disordered" evidence="8">
    <location>
        <begin position="306"/>
        <end position="325"/>
    </location>
</feature>
<comment type="subcellular location">
    <subcellularLocation>
        <location evidence="1">Cell inner membrane</location>
        <topology evidence="1">Multi-pass membrane protein</topology>
    </subcellularLocation>
</comment>
<dbReference type="PROSITE" id="PS50111">
    <property type="entry name" value="CHEMOTAXIS_TRANSDUC_2"/>
    <property type="match status" value="1"/>
</dbReference>
<evidence type="ECO:0000256" key="8">
    <source>
        <dbReference type="SAM" id="MobiDB-lite"/>
    </source>
</evidence>
<dbReference type="SMART" id="SM00283">
    <property type="entry name" value="MA"/>
    <property type="match status" value="1"/>
</dbReference>
<feature type="domain" description="Methyl-accepting transducer" evidence="10">
    <location>
        <begin position="291"/>
        <end position="527"/>
    </location>
</feature>
<dbReference type="PRINTS" id="PR00260">
    <property type="entry name" value="CHEMTRNSDUCR"/>
</dbReference>
<protein>
    <submittedName>
        <fullName evidence="13">Methyl-accepting chemotaxis protein</fullName>
    </submittedName>
</protein>
<keyword evidence="9" id="KW-1133">Transmembrane helix</keyword>
<evidence type="ECO:0000256" key="7">
    <source>
        <dbReference type="PROSITE-ProRule" id="PRU00284"/>
    </source>
</evidence>
<evidence type="ECO:0000256" key="9">
    <source>
        <dbReference type="SAM" id="Phobius"/>
    </source>
</evidence>
<keyword evidence="9" id="KW-0812">Transmembrane</keyword>
<dbReference type="InterPro" id="IPR000727">
    <property type="entry name" value="T_SNARE_dom"/>
</dbReference>
<feature type="domain" description="T-SNARE coiled-coil homology" evidence="11">
    <location>
        <begin position="324"/>
        <end position="386"/>
    </location>
</feature>
<comment type="caution">
    <text evidence="13">The sequence shown here is derived from an EMBL/GenBank/DDBJ whole genome shotgun (WGS) entry which is preliminary data.</text>
</comment>
<dbReference type="CDD" id="cd06225">
    <property type="entry name" value="HAMP"/>
    <property type="match status" value="1"/>
</dbReference>
<dbReference type="InterPro" id="IPR003660">
    <property type="entry name" value="HAMP_dom"/>
</dbReference>
<dbReference type="SMART" id="SM00304">
    <property type="entry name" value="HAMP"/>
    <property type="match status" value="1"/>
</dbReference>
<evidence type="ECO:0000256" key="2">
    <source>
        <dbReference type="ARBA" id="ARBA00022475"/>
    </source>
</evidence>
<dbReference type="RefSeq" id="WP_172244446.1">
    <property type="nucleotide sequence ID" value="NZ_BMDD01000003.1"/>
</dbReference>
<evidence type="ECO:0000256" key="1">
    <source>
        <dbReference type="ARBA" id="ARBA00004429"/>
    </source>
</evidence>
<dbReference type="Pfam" id="PF00672">
    <property type="entry name" value="HAMP"/>
    <property type="match status" value="1"/>
</dbReference>
<dbReference type="PANTHER" id="PTHR32089:SF112">
    <property type="entry name" value="LYSOZYME-LIKE PROTEIN-RELATED"/>
    <property type="match status" value="1"/>
</dbReference>
<dbReference type="Pfam" id="PF00015">
    <property type="entry name" value="MCPsignal"/>
    <property type="match status" value="1"/>
</dbReference>